<protein>
    <submittedName>
        <fullName evidence="7">Penicillin amidase domain-containing protein</fullName>
    </submittedName>
</protein>
<dbReference type="InterPro" id="IPR023343">
    <property type="entry name" value="Penicillin_amidase_dom1"/>
</dbReference>
<organism evidence="7 8">
    <name type="scientific">Cyclospora cayetanensis</name>
    <dbReference type="NCBI Taxonomy" id="88456"/>
    <lineage>
        <taxon>Eukaryota</taxon>
        <taxon>Sar</taxon>
        <taxon>Alveolata</taxon>
        <taxon>Apicomplexa</taxon>
        <taxon>Conoidasida</taxon>
        <taxon>Coccidia</taxon>
        <taxon>Eucoccidiorida</taxon>
        <taxon>Eimeriorina</taxon>
        <taxon>Eimeriidae</taxon>
        <taxon>Cyclospora</taxon>
    </lineage>
</organism>
<evidence type="ECO:0000313" key="7">
    <source>
        <dbReference type="EMBL" id="OEH74597.1"/>
    </source>
</evidence>
<evidence type="ECO:0000256" key="6">
    <source>
        <dbReference type="SAM" id="Phobius"/>
    </source>
</evidence>
<dbReference type="InterPro" id="IPR014395">
    <property type="entry name" value="Pen/GL7ACA/AHL_acylase"/>
</dbReference>
<feature type="transmembrane region" description="Helical" evidence="6">
    <location>
        <begin position="12"/>
        <end position="30"/>
    </location>
</feature>
<evidence type="ECO:0000256" key="2">
    <source>
        <dbReference type="ARBA" id="ARBA00022729"/>
    </source>
</evidence>
<keyword evidence="6" id="KW-0472">Membrane</keyword>
<proteinExistence type="inferred from homology"/>
<evidence type="ECO:0000313" key="8">
    <source>
        <dbReference type="Proteomes" id="UP000095192"/>
    </source>
</evidence>
<keyword evidence="4" id="KW-0865">Zymogen</keyword>
<keyword evidence="6" id="KW-1133">Transmembrane helix</keyword>
<dbReference type="Gene3D" id="1.10.1400.10">
    <property type="match status" value="1"/>
</dbReference>
<comment type="caution">
    <text evidence="7">The sequence shown here is derived from an EMBL/GenBank/DDBJ whole genome shotgun (WGS) entry which is preliminary data.</text>
</comment>
<evidence type="ECO:0000256" key="4">
    <source>
        <dbReference type="ARBA" id="ARBA00023145"/>
    </source>
</evidence>
<dbReference type="PANTHER" id="PTHR34218:SF3">
    <property type="entry name" value="ACYL-HOMOSERINE LACTONE ACYLASE PVDQ"/>
    <property type="match status" value="1"/>
</dbReference>
<dbReference type="VEuPathDB" id="ToxoDB:cyc_00409"/>
<dbReference type="InterPro" id="IPR043147">
    <property type="entry name" value="Penicillin_amidase_A-knob"/>
</dbReference>
<reference evidence="7 8" key="1">
    <citation type="journal article" date="2016" name="BMC Genomics">
        <title>Comparative genomics reveals Cyclospora cayetanensis possesses coccidia-like metabolism and invasion components but unique surface antigens.</title>
        <authorList>
            <person name="Liu S."/>
            <person name="Wang L."/>
            <person name="Zheng H."/>
            <person name="Xu Z."/>
            <person name="Roellig D.M."/>
            <person name="Li N."/>
            <person name="Frace M.A."/>
            <person name="Tang K."/>
            <person name="Arrowood M.J."/>
            <person name="Moss D.M."/>
            <person name="Zhang L."/>
            <person name="Feng Y."/>
            <person name="Xiao L."/>
        </authorList>
    </citation>
    <scope>NUCLEOTIDE SEQUENCE [LARGE SCALE GENOMIC DNA]</scope>
    <source>
        <strain evidence="7 8">CHN_HEN01</strain>
    </source>
</reference>
<accession>A0A1D3CTR3</accession>
<gene>
    <name evidence="7" type="ORF">cyc_00409</name>
</gene>
<dbReference type="InterPro" id="IPR002692">
    <property type="entry name" value="S45"/>
</dbReference>
<comment type="similarity">
    <text evidence="1">Belongs to the peptidase S45 family.</text>
</comment>
<dbReference type="Pfam" id="PF01804">
    <property type="entry name" value="Penicil_amidase"/>
    <property type="match status" value="1"/>
</dbReference>
<dbReference type="InParanoid" id="A0A1D3CTR3"/>
<dbReference type="Proteomes" id="UP000095192">
    <property type="component" value="Unassembled WGS sequence"/>
</dbReference>
<dbReference type="GO" id="GO:0016811">
    <property type="term" value="F:hydrolase activity, acting on carbon-nitrogen (but not peptide) bonds, in linear amides"/>
    <property type="evidence" value="ECO:0007669"/>
    <property type="project" value="InterPro"/>
</dbReference>
<dbReference type="Gene3D" id="2.30.120.10">
    <property type="match status" value="1"/>
</dbReference>
<keyword evidence="2" id="KW-0732">Signal</keyword>
<dbReference type="EMBL" id="JROU02001992">
    <property type="protein sequence ID" value="OEH74597.1"/>
    <property type="molecule type" value="Genomic_DNA"/>
</dbReference>
<dbReference type="AlphaFoldDB" id="A0A1D3CTR3"/>
<keyword evidence="8" id="KW-1185">Reference proteome</keyword>
<dbReference type="VEuPathDB" id="ToxoDB:LOC34617594"/>
<dbReference type="Gene3D" id="3.60.20.10">
    <property type="entry name" value="Glutamine Phosphoribosylpyrophosphate, subunit 1, domain 1"/>
    <property type="match status" value="1"/>
</dbReference>
<keyword evidence="6" id="KW-0812">Transmembrane</keyword>
<dbReference type="Gene3D" id="1.10.439.10">
    <property type="entry name" value="Penicillin Amidohydrolase, domain 1"/>
    <property type="match status" value="1"/>
</dbReference>
<evidence type="ECO:0000256" key="3">
    <source>
        <dbReference type="ARBA" id="ARBA00022801"/>
    </source>
</evidence>
<sequence>MEFSKGMGVKSFLAAFAAGSLAFIDVWGYMSFTYTDFFSFVIGFFGRPILRHFFTPPEDFWNTPKEVEGLEAPIHIGRDSHGIPYLTASSRDDLCFGQGYLHAIERPFQVELLRLIAVGRSASVLGPSMTDTDMIARTVISEDAILSKLRRMPPVGITCVTEALKALPARPVEFVLLGHTPSLPYTTMDVAAVTTLLSLMLNRGLTRDFVSVHLHEALGDKAKLFSFGFPEGIPPLNVDGNRPSLYDLAGKPIEFPSVEKQDTEWASRGPHTCPEMTESPHTDNPEFGGPMHDRDTNPEITVERMRLFYEELQKNADSYYIKHPKPWEEGSRGEESNSFSLKFDGSNGWAVSGKFTKTGMPLVAGDPHVEVHAPGFWMPMWLKSDGRGDGRPLRAVGATAVGATGLFVGHNEHAAWTQTVAHTDIEDLYMIELNEEGTHYFYDGKKYPLKLIEHKIQVKASHSLRLGNCDSGGRPTPLQHIARYSHHGPIFSDVMPPLHKRLPKKKALVLASVATVRAPLPWAWAEKMLYGKTWKDYIEMGQLAQMNEFVAVWATKEGHIGASVTGAVPKRPYSPEPGYRNGSDSKQDWKGQGLFLSAVMCGLTASWLQGIVPQEEIPFVMNPKAGVVVAGNSLLSSDPKKVYGEVYVPGHRVRRAHQLLAELKKSKKIEVQDLIKMQEDQYSENGCEFKDFVLKEFLHRFDLKNNQKEAAAVCAEEAVFPYVARLLTEAMESWDCSMSASSYGASIYEVWLQMMLQEVFNANKWSNDALFTLVGGWLHPTWLPRTEALNHWRINLLSALKSKRPELTMTGLFCKSARATIQYLSARLGPAVEDWEWGKLRSRYVDHIFSQEVPVLRHLLSVGPLKWGGNFGTIKAHHFEPHILKSDDPLSGSYHHGLDTTSLRVVFDLKDWENSRWAYFPGVSGWVGSKHFGDTAELLVDGKAVYGVAVQQPPHITALKESRVNDMLLRRLQRATTLALVNSSSLVTCYSNHSGKSISWSHHSSVGRGSYWRKYEEGHSFPRLA</sequence>
<name>A0A1D3CTR3_9EIME</name>
<dbReference type="SUPFAM" id="SSF56235">
    <property type="entry name" value="N-terminal nucleophile aminohydrolases (Ntn hydrolases)"/>
    <property type="match status" value="1"/>
</dbReference>
<evidence type="ECO:0000256" key="5">
    <source>
        <dbReference type="SAM" id="MobiDB-lite"/>
    </source>
</evidence>
<dbReference type="PIRSF" id="PIRSF001227">
    <property type="entry name" value="Pen_acylase"/>
    <property type="match status" value="1"/>
</dbReference>
<keyword evidence="3" id="KW-0378">Hydrolase</keyword>
<feature type="region of interest" description="Disordered" evidence="5">
    <location>
        <begin position="260"/>
        <end position="295"/>
    </location>
</feature>
<dbReference type="InterPro" id="IPR043146">
    <property type="entry name" value="Penicillin_amidase_N_B-knob"/>
</dbReference>
<dbReference type="GO" id="GO:0017000">
    <property type="term" value="P:antibiotic biosynthetic process"/>
    <property type="evidence" value="ECO:0007669"/>
    <property type="project" value="InterPro"/>
</dbReference>
<evidence type="ECO:0000256" key="1">
    <source>
        <dbReference type="ARBA" id="ARBA00006586"/>
    </source>
</evidence>
<dbReference type="InterPro" id="IPR029055">
    <property type="entry name" value="Ntn_hydrolases_N"/>
</dbReference>
<dbReference type="PANTHER" id="PTHR34218">
    <property type="entry name" value="PEPTIDASE S45 PENICILLIN AMIDASE"/>
    <property type="match status" value="1"/>
</dbReference>